<dbReference type="GO" id="GO:0005886">
    <property type="term" value="C:plasma membrane"/>
    <property type="evidence" value="ECO:0007669"/>
    <property type="project" value="UniProtKB-SubCell"/>
</dbReference>
<dbReference type="Proteomes" id="UP000035170">
    <property type="component" value="Unassembled WGS sequence"/>
</dbReference>
<evidence type="ECO:0000256" key="11">
    <source>
        <dbReference type="SAM" id="Phobius"/>
    </source>
</evidence>
<dbReference type="Pfam" id="PF00892">
    <property type="entry name" value="EamA"/>
    <property type="match status" value="2"/>
</dbReference>
<comment type="subcellular location">
    <subcellularLocation>
        <location evidence="1">Cell membrane</location>
        <topology evidence="1">Multi-pass membrane protein</topology>
    </subcellularLocation>
</comment>
<keyword evidence="7" id="KW-0448">Lipopolysaccharide biosynthesis</keyword>
<evidence type="ECO:0000256" key="6">
    <source>
        <dbReference type="ARBA" id="ARBA00022692"/>
    </source>
</evidence>
<evidence type="ECO:0000313" key="13">
    <source>
        <dbReference type="EMBL" id="KLN52955.1"/>
    </source>
</evidence>
<feature type="transmembrane region" description="Helical" evidence="11">
    <location>
        <begin position="103"/>
        <end position="136"/>
    </location>
</feature>
<keyword evidence="4" id="KW-0997">Cell inner membrane</keyword>
<evidence type="ECO:0000256" key="3">
    <source>
        <dbReference type="ARBA" id="ARBA00022516"/>
    </source>
</evidence>
<dbReference type="PATRIC" id="fig|34073.19.peg.6084"/>
<dbReference type="GO" id="GO:0022857">
    <property type="term" value="F:transmembrane transporter activity"/>
    <property type="evidence" value="ECO:0007669"/>
    <property type="project" value="InterPro"/>
</dbReference>
<dbReference type="InterPro" id="IPR000390">
    <property type="entry name" value="Small_drug/metabolite_transptr"/>
</dbReference>
<keyword evidence="14" id="KW-1185">Reference proteome</keyword>
<evidence type="ECO:0000313" key="14">
    <source>
        <dbReference type="Proteomes" id="UP000035170"/>
    </source>
</evidence>
<accession>A0A0H2M7F5</accession>
<evidence type="ECO:0000256" key="8">
    <source>
        <dbReference type="ARBA" id="ARBA00022989"/>
    </source>
</evidence>
<evidence type="ECO:0000256" key="2">
    <source>
        <dbReference type="ARBA" id="ARBA00022475"/>
    </source>
</evidence>
<keyword evidence="8 11" id="KW-1133">Transmembrane helix</keyword>
<keyword evidence="9" id="KW-0443">Lipid metabolism</keyword>
<keyword evidence="3" id="KW-0444">Lipid biosynthesis</keyword>
<dbReference type="Gene3D" id="1.10.3730.20">
    <property type="match status" value="2"/>
</dbReference>
<dbReference type="PANTHER" id="PTHR30561:SF9">
    <property type="entry name" value="4-AMINO-4-DEOXY-L-ARABINOSE-PHOSPHOUNDECAPRENOL FLIPPASE SUBUNIT ARNF-RELATED"/>
    <property type="match status" value="1"/>
</dbReference>
<name>A0A0H2M7F5_VARPD</name>
<protein>
    <submittedName>
        <fullName evidence="13">Spermidine export protein MdtJ</fullName>
    </submittedName>
</protein>
<reference evidence="13 14" key="1">
    <citation type="submission" date="2015-03" db="EMBL/GenBank/DDBJ databases">
        <title>Genome sequence of Variovorax paradoxus TBEA6.</title>
        <authorList>
            <person name="Poehlein A."/>
            <person name="Schuldes J."/>
            <person name="Wuebbeler J.H."/>
            <person name="Hiessl S."/>
            <person name="Steinbuechel A."/>
            <person name="Daniel R."/>
        </authorList>
    </citation>
    <scope>NUCLEOTIDE SEQUENCE [LARGE SCALE GENOMIC DNA]</scope>
    <source>
        <strain evidence="13 14">TBEA6</strain>
    </source>
</reference>
<feature type="transmembrane region" description="Helical" evidence="11">
    <location>
        <begin position="274"/>
        <end position="292"/>
    </location>
</feature>
<evidence type="ECO:0000256" key="9">
    <source>
        <dbReference type="ARBA" id="ARBA00023098"/>
    </source>
</evidence>
<keyword evidence="6 11" id="KW-0812">Transmembrane</keyword>
<evidence type="ECO:0000259" key="12">
    <source>
        <dbReference type="Pfam" id="PF00892"/>
    </source>
</evidence>
<keyword evidence="5" id="KW-0441">Lipid A biosynthesis</keyword>
<feature type="domain" description="EamA" evidence="12">
    <location>
        <begin position="5"/>
        <end position="135"/>
    </location>
</feature>
<dbReference type="SUPFAM" id="SSF103481">
    <property type="entry name" value="Multidrug resistance efflux transporter EmrE"/>
    <property type="match status" value="2"/>
</dbReference>
<dbReference type="RefSeq" id="WP_021008795.1">
    <property type="nucleotide sequence ID" value="NZ_JZWI01000041.1"/>
</dbReference>
<evidence type="ECO:0000256" key="1">
    <source>
        <dbReference type="ARBA" id="ARBA00004651"/>
    </source>
</evidence>
<feature type="transmembrane region" description="Helical" evidence="11">
    <location>
        <begin position="157"/>
        <end position="179"/>
    </location>
</feature>
<dbReference type="InterPro" id="IPR037185">
    <property type="entry name" value="EmrE-like"/>
</dbReference>
<dbReference type="GO" id="GO:0009103">
    <property type="term" value="P:lipopolysaccharide biosynthetic process"/>
    <property type="evidence" value="ECO:0007669"/>
    <property type="project" value="UniProtKB-KW"/>
</dbReference>
<dbReference type="EMBL" id="JZWI01000041">
    <property type="protein sequence ID" value="KLN52955.1"/>
    <property type="molecule type" value="Genomic_DNA"/>
</dbReference>
<feature type="transmembrane region" description="Helical" evidence="11">
    <location>
        <begin position="32"/>
        <end position="52"/>
    </location>
</feature>
<evidence type="ECO:0000256" key="5">
    <source>
        <dbReference type="ARBA" id="ARBA00022556"/>
    </source>
</evidence>
<organism evidence="13 14">
    <name type="scientific">Variovorax paradoxus</name>
    <dbReference type="NCBI Taxonomy" id="34073"/>
    <lineage>
        <taxon>Bacteria</taxon>
        <taxon>Pseudomonadati</taxon>
        <taxon>Pseudomonadota</taxon>
        <taxon>Betaproteobacteria</taxon>
        <taxon>Burkholderiales</taxon>
        <taxon>Comamonadaceae</taxon>
        <taxon>Variovorax</taxon>
    </lineage>
</organism>
<dbReference type="PANTHER" id="PTHR30561">
    <property type="entry name" value="SMR FAMILY PROTON-DEPENDENT DRUG EFFLUX TRANSPORTER SUGE"/>
    <property type="match status" value="1"/>
</dbReference>
<evidence type="ECO:0000256" key="7">
    <source>
        <dbReference type="ARBA" id="ARBA00022985"/>
    </source>
</evidence>
<dbReference type="GO" id="GO:0009245">
    <property type="term" value="P:lipid A biosynthetic process"/>
    <property type="evidence" value="ECO:0007669"/>
    <property type="project" value="UniProtKB-KW"/>
</dbReference>
<gene>
    <name evidence="13" type="primary">mdtJ2</name>
    <name evidence="13" type="ORF">VPARA_59260</name>
</gene>
<comment type="caution">
    <text evidence="13">The sequence shown here is derived from an EMBL/GenBank/DDBJ whole genome shotgun (WGS) entry which is preliminary data.</text>
</comment>
<feature type="domain" description="EamA" evidence="12">
    <location>
        <begin position="156"/>
        <end position="290"/>
    </location>
</feature>
<feature type="transmembrane region" description="Helical" evidence="11">
    <location>
        <begin position="64"/>
        <end position="83"/>
    </location>
</feature>
<keyword evidence="2" id="KW-1003">Cell membrane</keyword>
<proteinExistence type="predicted"/>
<sequence>MPLSAFALILLAGIIHASWNIAAKKANGDARFAFQSGVFMAIVWAPVGITLGWRVVPNWGLQEWGFIALSGVLHVFYYVILLRGYRKSDLTVVYPLARGSGPLLSSLVAILFLGERISLMGVAGIAGVVLGVFLVAGGPGLWRRKHDPAQRARVHKGIRYGVLTGAFIAAYTVADSYAVKFLAMSPILLDYFSNFVRVGLLLPAALHDRATTARMWRAQWKYALLVAAISPVSYVLVLYAVQQAPISHVAPAREVSMLFAALIGGHLLREGDRLLRLLGAGFIAAGVVALALG</sequence>
<dbReference type="InterPro" id="IPR000620">
    <property type="entry name" value="EamA_dom"/>
</dbReference>
<dbReference type="AlphaFoldDB" id="A0A0H2M7F5"/>
<feature type="transmembrane region" description="Helical" evidence="11">
    <location>
        <begin position="248"/>
        <end position="267"/>
    </location>
</feature>
<evidence type="ECO:0000256" key="4">
    <source>
        <dbReference type="ARBA" id="ARBA00022519"/>
    </source>
</evidence>
<keyword evidence="10 11" id="KW-0472">Membrane</keyword>
<feature type="transmembrane region" description="Helical" evidence="11">
    <location>
        <begin position="222"/>
        <end position="242"/>
    </location>
</feature>
<evidence type="ECO:0000256" key="10">
    <source>
        <dbReference type="ARBA" id="ARBA00023136"/>
    </source>
</evidence>